<dbReference type="FunFam" id="3.40.50.720:FF:000084">
    <property type="entry name" value="Short-chain dehydrogenase reductase"/>
    <property type="match status" value="1"/>
</dbReference>
<proteinExistence type="inferred from homology"/>
<dbReference type="Gene3D" id="3.40.50.720">
    <property type="entry name" value="NAD(P)-binding Rossmann-like Domain"/>
    <property type="match status" value="1"/>
</dbReference>
<evidence type="ECO:0000313" key="3">
    <source>
        <dbReference type="EMBL" id="SFE27617.1"/>
    </source>
</evidence>
<dbReference type="PANTHER" id="PTHR42879:SF2">
    <property type="entry name" value="3-OXOACYL-[ACYL-CARRIER-PROTEIN] REDUCTASE FABG"/>
    <property type="match status" value="1"/>
</dbReference>
<comment type="similarity">
    <text evidence="1 2">Belongs to the short-chain dehydrogenases/reductases (SDR) family.</text>
</comment>
<evidence type="ECO:0000256" key="2">
    <source>
        <dbReference type="RuleBase" id="RU000363"/>
    </source>
</evidence>
<reference evidence="3 4" key="1">
    <citation type="submission" date="2016-10" db="EMBL/GenBank/DDBJ databases">
        <authorList>
            <person name="Varghese N."/>
            <person name="Submissions S."/>
        </authorList>
    </citation>
    <scope>NUCLEOTIDE SEQUENCE [LARGE SCALE GENOMIC DNA]</scope>
    <source>
        <strain evidence="4">YIM D21,KCTC 23444,ACCC 10710</strain>
    </source>
</reference>
<dbReference type="PRINTS" id="PR00081">
    <property type="entry name" value="GDHRDH"/>
</dbReference>
<dbReference type="EMBL" id="FOMS01000008">
    <property type="protein sequence ID" value="SFE27617.1"/>
    <property type="molecule type" value="Genomic_DNA"/>
</dbReference>
<dbReference type="RefSeq" id="WP_223163075.1">
    <property type="nucleotide sequence ID" value="NZ_FOMS01000008.1"/>
</dbReference>
<dbReference type="CDD" id="cd05233">
    <property type="entry name" value="SDR_c"/>
    <property type="match status" value="1"/>
</dbReference>
<gene>
    <name evidence="3" type="ORF">SAMN04515678_10834</name>
</gene>
<dbReference type="SUPFAM" id="SSF51735">
    <property type="entry name" value="NAD(P)-binding Rossmann-fold domains"/>
    <property type="match status" value="1"/>
</dbReference>
<dbReference type="PRINTS" id="PR00080">
    <property type="entry name" value="SDRFAMILY"/>
</dbReference>
<dbReference type="Proteomes" id="UP000325289">
    <property type="component" value="Unassembled WGS sequence"/>
</dbReference>
<dbReference type="InterPro" id="IPR050259">
    <property type="entry name" value="SDR"/>
</dbReference>
<accession>A0A1I1Z7D9</accession>
<organism evidence="3 4">
    <name type="scientific">Roseivivax sediminis</name>
    <dbReference type="NCBI Taxonomy" id="936889"/>
    <lineage>
        <taxon>Bacteria</taxon>
        <taxon>Pseudomonadati</taxon>
        <taxon>Pseudomonadota</taxon>
        <taxon>Alphaproteobacteria</taxon>
        <taxon>Rhodobacterales</taxon>
        <taxon>Roseobacteraceae</taxon>
        <taxon>Roseivivax</taxon>
    </lineage>
</organism>
<dbReference type="Pfam" id="PF00106">
    <property type="entry name" value="adh_short"/>
    <property type="match status" value="1"/>
</dbReference>
<dbReference type="InterPro" id="IPR036291">
    <property type="entry name" value="NAD(P)-bd_dom_sf"/>
</dbReference>
<sequence length="254" mass="26194">MSGIAMTDLTGKTALVTGGGAGLGANLARGLAEAGATVWVAGRRAEPLEALAKTHERLHAVEVDVTDETAVKAMFDFTGACDIVIANAGASVSAPFTKTDIDTWRQMVDVNLTGAFLTLREGAIRLKGAEWGRLIAVASTAGLKGYGYVSAYAAAKHGVVGMVKSAALEMAKTGITVNALCPGFLDTEMTDRSVANIAEKTGMTPEDARASLEKMSPQRRLIRPEEVTAAALWLCGPGSEGITGQTVAIAGGEV</sequence>
<dbReference type="PANTHER" id="PTHR42879">
    <property type="entry name" value="3-OXOACYL-(ACYL-CARRIER-PROTEIN) REDUCTASE"/>
    <property type="match status" value="1"/>
</dbReference>
<evidence type="ECO:0000313" key="4">
    <source>
        <dbReference type="Proteomes" id="UP000325289"/>
    </source>
</evidence>
<name>A0A1I1Z7D9_9RHOB</name>
<dbReference type="InterPro" id="IPR020904">
    <property type="entry name" value="Sc_DH/Rdtase_CS"/>
</dbReference>
<evidence type="ECO:0000256" key="1">
    <source>
        <dbReference type="ARBA" id="ARBA00006484"/>
    </source>
</evidence>
<dbReference type="AlphaFoldDB" id="A0A1I1Z7D9"/>
<dbReference type="PROSITE" id="PS00061">
    <property type="entry name" value="ADH_SHORT"/>
    <property type="match status" value="1"/>
</dbReference>
<protein>
    <submittedName>
        <fullName evidence="3">NAD(P)-dependent dehydrogenase, short-chain alcohol dehydrogenase family</fullName>
    </submittedName>
</protein>
<dbReference type="InterPro" id="IPR002347">
    <property type="entry name" value="SDR_fam"/>
</dbReference>
<keyword evidence="4" id="KW-1185">Reference proteome</keyword>
<dbReference type="GO" id="GO:0032787">
    <property type="term" value="P:monocarboxylic acid metabolic process"/>
    <property type="evidence" value="ECO:0007669"/>
    <property type="project" value="UniProtKB-ARBA"/>
</dbReference>